<accession>A0A3S1C4Y0</accession>
<keyword evidence="1" id="KW-0378">Hydrolase</keyword>
<gene>
    <name evidence="1" type="ORF">EJP82_21415</name>
</gene>
<dbReference type="Proteomes" id="UP000279446">
    <property type="component" value="Unassembled WGS sequence"/>
</dbReference>
<dbReference type="AlphaFoldDB" id="A0A3S1C4Y0"/>
<protein>
    <submittedName>
        <fullName evidence="1">Alpha/beta hydrolase</fullName>
    </submittedName>
</protein>
<dbReference type="EMBL" id="RZNY01000023">
    <property type="protein sequence ID" value="RUT42908.1"/>
    <property type="molecule type" value="Genomic_DNA"/>
</dbReference>
<comment type="caution">
    <text evidence="1">The sequence shown here is derived from an EMBL/GenBank/DDBJ whole genome shotgun (WGS) entry which is preliminary data.</text>
</comment>
<dbReference type="OrthoDB" id="9808398at2"/>
<keyword evidence="2" id="KW-1185">Reference proteome</keyword>
<dbReference type="GO" id="GO:0016787">
    <property type="term" value="F:hydrolase activity"/>
    <property type="evidence" value="ECO:0007669"/>
    <property type="project" value="UniProtKB-KW"/>
</dbReference>
<organism evidence="1 2">
    <name type="scientific">Paenibacillus anaericanus</name>
    <dbReference type="NCBI Taxonomy" id="170367"/>
    <lineage>
        <taxon>Bacteria</taxon>
        <taxon>Bacillati</taxon>
        <taxon>Bacillota</taxon>
        <taxon>Bacilli</taxon>
        <taxon>Bacillales</taxon>
        <taxon>Paenibacillaceae</taxon>
        <taxon>Paenibacillus</taxon>
    </lineage>
</organism>
<dbReference type="InterPro" id="IPR029058">
    <property type="entry name" value="AB_hydrolase_fold"/>
</dbReference>
<reference evidence="1 2" key="1">
    <citation type="submission" date="2018-12" db="EMBL/GenBank/DDBJ databases">
        <authorList>
            <person name="Sun L."/>
            <person name="Chen Z."/>
        </authorList>
    </citation>
    <scope>NUCLEOTIDE SEQUENCE [LARGE SCALE GENOMIC DNA]</scope>
    <source>
        <strain evidence="1 2">DSM 15890</strain>
    </source>
</reference>
<proteinExistence type="predicted"/>
<evidence type="ECO:0000313" key="2">
    <source>
        <dbReference type="Proteomes" id="UP000279446"/>
    </source>
</evidence>
<evidence type="ECO:0000313" key="1">
    <source>
        <dbReference type="EMBL" id="RUT42908.1"/>
    </source>
</evidence>
<dbReference type="Gene3D" id="3.40.50.1820">
    <property type="entry name" value="alpha/beta hydrolase"/>
    <property type="match status" value="1"/>
</dbReference>
<name>A0A3S1C4Y0_9BACL</name>
<sequence length="344" mass="40243">MVFCSSTIEKTMMMSFLFRGFWDRWITNDIPKQTMRELRQRFNSLEEWTRILYKHADDYEQRAVRALNQNSASEAEKLYRIVGMHYNLIQWMFPETGTQKQEWYQRCKDMHKQADTLVADEIINVTIQVEGNDCYGRIRVPKRPKGCVIILNPIDSSKEESIKTEGHFAKMGFVTVSFDGPGQGETYVRNEYKATRQRWDLFVDQVIEFATSQYEGLPLFLFGTILGATWAIQGSKHPKVCRVVSVSPILSEDVRMPDYFMERLSYIIDDPQSGELLRLDNIDHVSPVLLVHGKKDKFINDGNIYELYNQLPREKRLIQYLDEGHGCNYKTESILEAAGEWYLR</sequence>
<dbReference type="SUPFAM" id="SSF53474">
    <property type="entry name" value="alpha/beta-Hydrolases"/>
    <property type="match status" value="1"/>
</dbReference>
<dbReference type="RefSeq" id="WP_127194100.1">
    <property type="nucleotide sequence ID" value="NZ_JAUSSS010000005.1"/>
</dbReference>